<dbReference type="PROSITE" id="PS50824">
    <property type="entry name" value="DAPIN"/>
    <property type="match status" value="1"/>
</dbReference>
<dbReference type="InterPro" id="IPR051249">
    <property type="entry name" value="NLRP_Inflammasome"/>
</dbReference>
<reference evidence="9" key="1">
    <citation type="journal article" date="2014" name="Science">
        <title>Nonhuman genetics. Genomic basis for the convergent evolution of electric organs.</title>
        <authorList>
            <person name="Gallant J.R."/>
            <person name="Traeger L.L."/>
            <person name="Volkening J.D."/>
            <person name="Moffett H."/>
            <person name="Chen P.H."/>
            <person name="Novina C.D."/>
            <person name="Phillips G.N.Jr."/>
            <person name="Anand R."/>
            <person name="Wells G.B."/>
            <person name="Pinch M."/>
            <person name="Guth R."/>
            <person name="Unguez G.A."/>
            <person name="Albert J.S."/>
            <person name="Zakon H.H."/>
            <person name="Samanta M.P."/>
            <person name="Sussman M.R."/>
        </authorList>
    </citation>
    <scope>NUCLEOTIDE SEQUENCE [LARGE SCALE GENOMIC DNA]</scope>
</reference>
<dbReference type="Ensembl" id="ENSEEET00000024085.2">
    <property type="protein sequence ID" value="ENSEEEP00000023817.2"/>
    <property type="gene ID" value="ENSEEEG00000011555.2"/>
</dbReference>
<dbReference type="GO" id="GO:0005829">
    <property type="term" value="C:cytosol"/>
    <property type="evidence" value="ECO:0007669"/>
    <property type="project" value="UniProtKB-SubCell"/>
</dbReference>
<evidence type="ECO:0000256" key="3">
    <source>
        <dbReference type="ARBA" id="ARBA00022588"/>
    </source>
</evidence>
<dbReference type="PANTHER" id="PTHR46985">
    <property type="entry name" value="NACHT, LRR AND PYD DOMAINS-CONTAINING PROTEIN 1"/>
    <property type="match status" value="1"/>
</dbReference>
<sequence>MLYIMEKTTWDHIHNTFDDLSDEQFKLFTDKLVDSRMQPRTRRNAVEGKDRSDVARHIIDNYTETSAIDVTVLILKAIGCSNAAQELEGLGKAGTPSSANISASGTSTTANISASACSGAAFIDAKWSDLVQRTTGLEAILDILLMRGILTDEEYSNIMAEHTQQKMMRALIIGPMRAAGDGGKNALYEILMKQKPYMMKDLGAQ</sequence>
<evidence type="ECO:0000313" key="8">
    <source>
        <dbReference type="Ensembl" id="ENSEEEP00000023817.2"/>
    </source>
</evidence>
<dbReference type="Pfam" id="PF00619">
    <property type="entry name" value="CARD"/>
    <property type="match status" value="1"/>
</dbReference>
<evidence type="ECO:0000256" key="2">
    <source>
        <dbReference type="ARBA" id="ARBA00022490"/>
    </source>
</evidence>
<feature type="domain" description="Pyrin" evidence="7">
    <location>
        <begin position="5"/>
        <end position="93"/>
    </location>
</feature>
<dbReference type="GO" id="GO:0042981">
    <property type="term" value="P:regulation of apoptotic process"/>
    <property type="evidence" value="ECO:0007669"/>
    <property type="project" value="InterPro"/>
</dbReference>
<reference evidence="9" key="2">
    <citation type="journal article" date="2017" name="Sci. Adv.">
        <title>A tail of two voltages: Proteomic comparison of the three electric organs of the electric eel.</title>
        <authorList>
            <person name="Traeger L.L."/>
            <person name="Sabat G."/>
            <person name="Barrett-Wilt G.A."/>
            <person name="Wells G.B."/>
            <person name="Sussman M.R."/>
        </authorList>
    </citation>
    <scope>NUCLEOTIDE SEQUENCE [LARGE SCALE GENOMIC DNA]</scope>
</reference>
<dbReference type="AlphaFoldDB" id="A0A4W4FIR6"/>
<organism evidence="8 9">
    <name type="scientific">Electrophorus electricus</name>
    <name type="common">Electric eel</name>
    <name type="synonym">Gymnotus electricus</name>
    <dbReference type="NCBI Taxonomy" id="8005"/>
    <lineage>
        <taxon>Eukaryota</taxon>
        <taxon>Metazoa</taxon>
        <taxon>Chordata</taxon>
        <taxon>Craniata</taxon>
        <taxon>Vertebrata</taxon>
        <taxon>Euteleostomi</taxon>
        <taxon>Actinopterygii</taxon>
        <taxon>Neopterygii</taxon>
        <taxon>Teleostei</taxon>
        <taxon>Ostariophysi</taxon>
        <taxon>Gymnotiformes</taxon>
        <taxon>Gymnotoidei</taxon>
        <taxon>Gymnotidae</taxon>
        <taxon>Electrophorus</taxon>
    </lineage>
</organism>
<reference evidence="8" key="3">
    <citation type="submission" date="2020-05" db="EMBL/GenBank/DDBJ databases">
        <title>Electrophorus electricus (electric eel) genome, fEleEle1, primary haplotype.</title>
        <authorList>
            <person name="Myers G."/>
            <person name="Meyer A."/>
            <person name="Fedrigo O."/>
            <person name="Formenti G."/>
            <person name="Rhie A."/>
            <person name="Tracey A."/>
            <person name="Sims Y."/>
            <person name="Jarvis E.D."/>
        </authorList>
    </citation>
    <scope>NUCLEOTIDE SEQUENCE [LARGE SCALE GENOMIC DNA]</scope>
</reference>
<dbReference type="OMA" id="CKPQAER"/>
<dbReference type="Gene3D" id="1.10.533.10">
    <property type="entry name" value="Death Domain, Fas"/>
    <property type="match status" value="2"/>
</dbReference>
<evidence type="ECO:0000259" key="7">
    <source>
        <dbReference type="PROSITE" id="PS50824"/>
    </source>
</evidence>
<dbReference type="Proteomes" id="UP000314983">
    <property type="component" value="Chromosome 5"/>
</dbReference>
<gene>
    <name evidence="8" type="primary">PYCARD</name>
</gene>
<dbReference type="GO" id="GO:0045087">
    <property type="term" value="P:innate immune response"/>
    <property type="evidence" value="ECO:0007669"/>
    <property type="project" value="UniProtKB-KW"/>
</dbReference>
<dbReference type="PANTHER" id="PTHR46985:SF2">
    <property type="entry name" value="APOPTOSIS-ASSOCIATED SPECK-LIKE PROTEIN CONTAINING A CARD"/>
    <property type="match status" value="1"/>
</dbReference>
<evidence type="ECO:0000313" key="9">
    <source>
        <dbReference type="Proteomes" id="UP000314983"/>
    </source>
</evidence>
<reference evidence="8" key="5">
    <citation type="submission" date="2025-09" db="UniProtKB">
        <authorList>
            <consortium name="Ensembl"/>
        </authorList>
    </citation>
    <scope>IDENTIFICATION</scope>
</reference>
<feature type="domain" description="CARD" evidence="6">
    <location>
        <begin position="130"/>
        <end position="205"/>
    </location>
</feature>
<dbReference type="InterPro" id="IPR001315">
    <property type="entry name" value="CARD"/>
</dbReference>
<keyword evidence="2" id="KW-0963">Cytoplasm</keyword>
<dbReference type="Pfam" id="PF02758">
    <property type="entry name" value="PYRIN"/>
    <property type="match status" value="1"/>
</dbReference>
<comment type="subcellular location">
    <subcellularLocation>
        <location evidence="1">Cytoplasm</location>
        <location evidence="1">Cytosol</location>
    </subcellularLocation>
</comment>
<dbReference type="InterPro" id="IPR004020">
    <property type="entry name" value="DAPIN"/>
</dbReference>
<dbReference type="GO" id="GO:0006954">
    <property type="term" value="P:inflammatory response"/>
    <property type="evidence" value="ECO:0007669"/>
    <property type="project" value="UniProtKB-KW"/>
</dbReference>
<accession>A0A4W4FIR6</accession>
<proteinExistence type="predicted"/>
<keyword evidence="5" id="KW-0395">Inflammatory response</keyword>
<keyword evidence="4" id="KW-0391">Immunity</keyword>
<name>A0A4W4FIR6_ELEEL</name>
<keyword evidence="3" id="KW-0399">Innate immunity</keyword>
<dbReference type="PROSITE" id="PS50209">
    <property type="entry name" value="CARD"/>
    <property type="match status" value="1"/>
</dbReference>
<reference evidence="8" key="4">
    <citation type="submission" date="2025-08" db="UniProtKB">
        <authorList>
            <consortium name="Ensembl"/>
        </authorList>
    </citation>
    <scope>IDENTIFICATION</scope>
</reference>
<evidence type="ECO:0000256" key="1">
    <source>
        <dbReference type="ARBA" id="ARBA00004514"/>
    </source>
</evidence>
<dbReference type="STRING" id="8005.ENSEEEP00000023817"/>
<evidence type="ECO:0000256" key="4">
    <source>
        <dbReference type="ARBA" id="ARBA00022859"/>
    </source>
</evidence>
<protein>
    <recommendedName>
        <fullName evidence="10">CARD domain-containing protein</fullName>
    </recommendedName>
</protein>
<evidence type="ECO:0000256" key="5">
    <source>
        <dbReference type="ARBA" id="ARBA00023198"/>
    </source>
</evidence>
<evidence type="ECO:0008006" key="10">
    <source>
        <dbReference type="Google" id="ProtNLM"/>
    </source>
</evidence>
<dbReference type="SMART" id="SM01289">
    <property type="entry name" value="PYRIN"/>
    <property type="match status" value="1"/>
</dbReference>
<evidence type="ECO:0000259" key="6">
    <source>
        <dbReference type="PROSITE" id="PS50209"/>
    </source>
</evidence>
<dbReference type="SUPFAM" id="SSF47986">
    <property type="entry name" value="DEATH domain"/>
    <property type="match status" value="2"/>
</dbReference>
<dbReference type="InterPro" id="IPR011029">
    <property type="entry name" value="DEATH-like_dom_sf"/>
</dbReference>
<keyword evidence="9" id="KW-1185">Reference proteome</keyword>
<dbReference type="GeneTree" id="ENSGT00940000164898"/>